<dbReference type="EC" id="2.4.2.21" evidence="4 10"/>
<dbReference type="InterPro" id="IPR023195">
    <property type="entry name" value="Nict_dMeBzImd_PRibTrfase_N"/>
</dbReference>
<proteinExistence type="inferred from homology"/>
<evidence type="ECO:0000313" key="11">
    <source>
        <dbReference type="EMBL" id="MCU6696688.1"/>
    </source>
</evidence>
<dbReference type="InterPro" id="IPR017846">
    <property type="entry name" value="Nict_dMeBzImd_PRibTrfase_bact"/>
</dbReference>
<keyword evidence="8 11" id="KW-0808">Transferase</keyword>
<name>A0ABT2RWK0_9FIRM</name>
<evidence type="ECO:0000256" key="3">
    <source>
        <dbReference type="ARBA" id="ARBA00007110"/>
    </source>
</evidence>
<dbReference type="Gene3D" id="3.40.50.10210">
    <property type="match status" value="1"/>
</dbReference>
<organism evidence="11 12">
    <name type="scientific">Laedolimicola ammoniilytica</name>
    <dbReference type="NCBI Taxonomy" id="2981771"/>
    <lineage>
        <taxon>Bacteria</taxon>
        <taxon>Bacillati</taxon>
        <taxon>Bacillota</taxon>
        <taxon>Clostridia</taxon>
        <taxon>Lachnospirales</taxon>
        <taxon>Lachnospiraceae</taxon>
        <taxon>Laedolimicola</taxon>
    </lineage>
</organism>
<dbReference type="CDD" id="cd02439">
    <property type="entry name" value="DMB-PRT_CobT"/>
    <property type="match status" value="1"/>
</dbReference>
<dbReference type="InterPro" id="IPR036087">
    <property type="entry name" value="Nict_dMeBzImd_PRibTrfase_sf"/>
</dbReference>
<accession>A0ABT2RWK0</accession>
<dbReference type="SUPFAM" id="SSF52733">
    <property type="entry name" value="Nicotinate mononucleotide:5,6-dimethylbenzimidazole phosphoribosyltransferase (CobT)"/>
    <property type="match status" value="1"/>
</dbReference>
<dbReference type="EMBL" id="JAOQKC010000008">
    <property type="protein sequence ID" value="MCU6696688.1"/>
    <property type="molecule type" value="Genomic_DNA"/>
</dbReference>
<evidence type="ECO:0000256" key="6">
    <source>
        <dbReference type="ARBA" id="ARBA00022573"/>
    </source>
</evidence>
<dbReference type="GO" id="GO:0008939">
    <property type="term" value="F:nicotinate-nucleotide-dimethylbenzimidazole phosphoribosyltransferase activity"/>
    <property type="evidence" value="ECO:0007669"/>
    <property type="project" value="UniProtKB-EC"/>
</dbReference>
<keyword evidence="6" id="KW-0169">Cobalamin biosynthesis</keyword>
<comment type="catalytic activity">
    <reaction evidence="9">
        <text>5,6-dimethylbenzimidazole + nicotinate beta-D-ribonucleotide = alpha-ribazole 5'-phosphate + nicotinate + H(+)</text>
        <dbReference type="Rhea" id="RHEA:11196"/>
        <dbReference type="ChEBI" id="CHEBI:15378"/>
        <dbReference type="ChEBI" id="CHEBI:15890"/>
        <dbReference type="ChEBI" id="CHEBI:32544"/>
        <dbReference type="ChEBI" id="CHEBI:57502"/>
        <dbReference type="ChEBI" id="CHEBI:57918"/>
        <dbReference type="EC" id="2.4.2.21"/>
    </reaction>
</comment>
<dbReference type="InterPro" id="IPR003200">
    <property type="entry name" value="Nict_dMeBzImd_PRibTrfase"/>
</dbReference>
<evidence type="ECO:0000256" key="1">
    <source>
        <dbReference type="ARBA" id="ARBA00002197"/>
    </source>
</evidence>
<keyword evidence="12" id="KW-1185">Reference proteome</keyword>
<evidence type="ECO:0000256" key="10">
    <source>
        <dbReference type="NCBIfam" id="TIGR03160"/>
    </source>
</evidence>
<dbReference type="NCBIfam" id="NF000996">
    <property type="entry name" value="PRK00105.1"/>
    <property type="match status" value="1"/>
</dbReference>
<gene>
    <name evidence="11" type="primary">cobT</name>
    <name evidence="11" type="ORF">OCV63_07230</name>
</gene>
<dbReference type="NCBIfam" id="TIGR03160">
    <property type="entry name" value="cobT_DBIPRT"/>
    <property type="match status" value="1"/>
</dbReference>
<keyword evidence="7 11" id="KW-0328">Glycosyltransferase</keyword>
<evidence type="ECO:0000256" key="4">
    <source>
        <dbReference type="ARBA" id="ARBA00011991"/>
    </source>
</evidence>
<dbReference type="Pfam" id="PF02277">
    <property type="entry name" value="DBI_PRT"/>
    <property type="match status" value="1"/>
</dbReference>
<comment type="function">
    <text evidence="1">Catalyzes the synthesis of alpha-ribazole-5'-phosphate from nicotinate mononucleotide (NAMN) and 5,6-dimethylbenzimidazole (DMB).</text>
</comment>
<evidence type="ECO:0000256" key="8">
    <source>
        <dbReference type="ARBA" id="ARBA00022679"/>
    </source>
</evidence>
<comment type="pathway">
    <text evidence="2">Nucleoside biosynthesis; alpha-ribazole biosynthesis; alpha-ribazole from 5,6-dimethylbenzimidazole: step 1/2.</text>
</comment>
<evidence type="ECO:0000313" key="12">
    <source>
        <dbReference type="Proteomes" id="UP001652461"/>
    </source>
</evidence>
<protein>
    <recommendedName>
        <fullName evidence="5 10">Nicotinate-nucleotide--dimethylbenzimidazole phosphoribosyltransferase</fullName>
        <ecNumber evidence="4 10">2.4.2.21</ecNumber>
    </recommendedName>
</protein>
<reference evidence="11 12" key="1">
    <citation type="journal article" date="2021" name="ISME Commun">
        <title>Automated analysis of genomic sequences facilitates high-throughput and comprehensive description of bacteria.</title>
        <authorList>
            <person name="Hitch T.C.A."/>
        </authorList>
    </citation>
    <scope>NUCLEOTIDE SEQUENCE [LARGE SCALE GENOMIC DNA]</scope>
    <source>
        <strain evidence="11 12">Sanger_04</strain>
    </source>
</reference>
<sequence length="366" mass="39182">MKQQKNESVKIMELDNYIEQIKPLDEDAVNAAWAHWDSLCKPLRGMGRLEEMVAQLAGIYGTAQLGEVADLKPVVVIMGADNGVVAEGVSQTGSEVTAQVLENMGDRKSSVCIMSRQMGIEVIPVNIGMFVDGQHPRIWNRVVRYGTANMAKEPAMSREEAIQAIETGIQVVKDLYEAGHRMIITGEMGIGNTTPSSAMAAVLLDKDVAEVTGRGAGLSSAGLEHKMEVIRRAIEVNQPDKNDILDVLSKVGSLDIAGMLGCYLGGAMMGVPVLIDGFISSISAYCAVQLAPESKAYMVPTHCSAEPAGRMMLDALGMTAPIQAGMHLGEGTGAVTAYSLYQYALALYNGLPSFAEGKVEKYTHQK</sequence>
<comment type="caution">
    <text evidence="11">The sequence shown here is derived from an EMBL/GenBank/DDBJ whole genome shotgun (WGS) entry which is preliminary data.</text>
</comment>
<evidence type="ECO:0000256" key="5">
    <source>
        <dbReference type="ARBA" id="ARBA00015486"/>
    </source>
</evidence>
<evidence type="ECO:0000256" key="2">
    <source>
        <dbReference type="ARBA" id="ARBA00005049"/>
    </source>
</evidence>
<dbReference type="Proteomes" id="UP001652461">
    <property type="component" value="Unassembled WGS sequence"/>
</dbReference>
<dbReference type="RefSeq" id="WP_262670694.1">
    <property type="nucleotide sequence ID" value="NZ_JAOQKC010000008.1"/>
</dbReference>
<evidence type="ECO:0000256" key="7">
    <source>
        <dbReference type="ARBA" id="ARBA00022676"/>
    </source>
</evidence>
<comment type="similarity">
    <text evidence="3">Belongs to the CobT family.</text>
</comment>
<evidence type="ECO:0000256" key="9">
    <source>
        <dbReference type="ARBA" id="ARBA00047340"/>
    </source>
</evidence>
<dbReference type="PANTHER" id="PTHR43463">
    <property type="entry name" value="NICOTINATE-NUCLEOTIDE--DIMETHYLBENZIMIDAZOLE PHOSPHORIBOSYLTRANSFERASE"/>
    <property type="match status" value="1"/>
</dbReference>
<dbReference type="Gene3D" id="1.10.1610.10">
    <property type="match status" value="1"/>
</dbReference>
<dbReference type="PANTHER" id="PTHR43463:SF1">
    <property type="entry name" value="NICOTINATE-NUCLEOTIDE--DIMETHYLBENZIMIDAZOLE PHOSPHORIBOSYLTRANSFERASE"/>
    <property type="match status" value="1"/>
</dbReference>